<proteinExistence type="predicted"/>
<organism evidence="2 3">
    <name type="scientific">Caenorhabditis nigoni</name>
    <dbReference type="NCBI Taxonomy" id="1611254"/>
    <lineage>
        <taxon>Eukaryota</taxon>
        <taxon>Metazoa</taxon>
        <taxon>Ecdysozoa</taxon>
        <taxon>Nematoda</taxon>
        <taxon>Chromadorea</taxon>
        <taxon>Rhabditida</taxon>
        <taxon>Rhabditina</taxon>
        <taxon>Rhabditomorpha</taxon>
        <taxon>Rhabditoidea</taxon>
        <taxon>Rhabditidae</taxon>
        <taxon>Peloderinae</taxon>
        <taxon>Caenorhabditis</taxon>
    </lineage>
</organism>
<dbReference type="PANTHER" id="PTHR35178:SF1">
    <property type="entry name" value="CUB DOMAIN-CONTAINING PROTEIN-RELATED"/>
    <property type="match status" value="1"/>
</dbReference>
<comment type="caution">
    <text evidence="2">The sequence shown here is derived from an EMBL/GenBank/DDBJ whole genome shotgun (WGS) entry which is preliminary data.</text>
</comment>
<name>A0A2G5SR18_9PELO</name>
<evidence type="ECO:0000313" key="3">
    <source>
        <dbReference type="Proteomes" id="UP000230233"/>
    </source>
</evidence>
<reference evidence="3" key="1">
    <citation type="submission" date="2017-10" db="EMBL/GenBank/DDBJ databases">
        <title>Rapid genome shrinkage in a self-fertile nematode reveals novel sperm competition proteins.</title>
        <authorList>
            <person name="Yin D."/>
            <person name="Schwarz E.M."/>
            <person name="Thomas C.G."/>
            <person name="Felde R.L."/>
            <person name="Korf I.F."/>
            <person name="Cutter A.D."/>
            <person name="Schartner C.M."/>
            <person name="Ralston E.J."/>
            <person name="Meyer B.J."/>
            <person name="Haag E.S."/>
        </authorList>
    </citation>
    <scope>NUCLEOTIDE SEQUENCE [LARGE SCALE GENOMIC DNA]</scope>
    <source>
        <strain evidence="3">JU1422</strain>
    </source>
</reference>
<keyword evidence="1" id="KW-1133">Transmembrane helix</keyword>
<evidence type="ECO:0000256" key="1">
    <source>
        <dbReference type="SAM" id="Phobius"/>
    </source>
</evidence>
<keyword evidence="1" id="KW-0472">Membrane</keyword>
<dbReference type="Proteomes" id="UP000230233">
    <property type="component" value="Chromosome X"/>
</dbReference>
<protein>
    <submittedName>
        <fullName evidence="2">Uncharacterized protein</fullName>
    </submittedName>
</protein>
<evidence type="ECO:0000313" key="2">
    <source>
        <dbReference type="EMBL" id="PIC17402.1"/>
    </source>
</evidence>
<dbReference type="PANTHER" id="PTHR35178">
    <property type="entry name" value="FOLATE RECEPTOR HOMOLOG-RELATED"/>
    <property type="match status" value="1"/>
</dbReference>
<accession>A0A2G5SR18</accession>
<keyword evidence="3" id="KW-1185">Reference proteome</keyword>
<dbReference type="AlphaFoldDB" id="A0A2G5SR18"/>
<dbReference type="EMBL" id="PDUG01000006">
    <property type="protein sequence ID" value="PIC17402.1"/>
    <property type="molecule type" value="Genomic_DNA"/>
</dbReference>
<feature type="transmembrane region" description="Helical" evidence="1">
    <location>
        <begin position="78"/>
        <end position="99"/>
    </location>
</feature>
<gene>
    <name evidence="2" type="primary">Cnig_chr_X.g23656</name>
    <name evidence="2" type="ORF">B9Z55_023656</name>
</gene>
<keyword evidence="1" id="KW-0812">Transmembrane</keyword>
<sequence>MFYSTPDIPDTRPWYKSMNKPLVFEENARYVAKRVGHTIIYEFNTTLSDDATTIASNLKEKFAYIKQEKKLGDNNKGLFIVVAMLTIFLISTSCCYCIYYRCLKWCIRSEWKKHRRNPKYMFNENTVKMVDLAVYMEQGLADVPKPRGRVGRKDKYKKTVTGADLEEIIEDDEDGFDDGFDDDCEPEKSYVPRMVVSNLPRVQPDVETVILVSDTNTMRNSDH</sequence>